<gene>
    <name evidence="7" type="ORF">AC579_590</name>
</gene>
<dbReference type="STRING" id="113226.A0A139IC89"/>
<dbReference type="InterPro" id="IPR057283">
    <property type="entry name" value="RGF3_WH"/>
</dbReference>
<dbReference type="InterPro" id="IPR035899">
    <property type="entry name" value="DBL_dom_sf"/>
</dbReference>
<dbReference type="Pfam" id="PF15405">
    <property type="entry name" value="PH_5"/>
    <property type="match status" value="1"/>
</dbReference>
<feature type="compositionally biased region" description="Polar residues" evidence="3">
    <location>
        <begin position="226"/>
        <end position="241"/>
    </location>
</feature>
<keyword evidence="2" id="KW-0344">Guanine-nucleotide releasing factor</keyword>
<feature type="compositionally biased region" description="Polar residues" evidence="3">
    <location>
        <begin position="1253"/>
        <end position="1272"/>
    </location>
</feature>
<proteinExistence type="predicted"/>
<dbReference type="PROSITE" id="PS50219">
    <property type="entry name" value="CNH"/>
    <property type="match status" value="1"/>
</dbReference>
<accession>A0A139IC89</accession>
<dbReference type="Proteomes" id="UP000073492">
    <property type="component" value="Unassembled WGS sequence"/>
</dbReference>
<evidence type="ECO:0000259" key="6">
    <source>
        <dbReference type="PROSITE" id="PS50219"/>
    </source>
</evidence>
<keyword evidence="1" id="KW-0597">Phosphoprotein</keyword>
<evidence type="ECO:0000313" key="8">
    <source>
        <dbReference type="Proteomes" id="UP000073492"/>
    </source>
</evidence>
<feature type="compositionally biased region" description="Polar residues" evidence="3">
    <location>
        <begin position="88"/>
        <end position="99"/>
    </location>
</feature>
<dbReference type="Pfam" id="PF00780">
    <property type="entry name" value="CNH"/>
    <property type="match status" value="1"/>
</dbReference>
<feature type="region of interest" description="Disordered" evidence="3">
    <location>
        <begin position="398"/>
        <end position="574"/>
    </location>
</feature>
<evidence type="ECO:0000256" key="2">
    <source>
        <dbReference type="ARBA" id="ARBA00022658"/>
    </source>
</evidence>
<feature type="compositionally biased region" description="Low complexity" evidence="3">
    <location>
        <begin position="10"/>
        <end position="54"/>
    </location>
</feature>
<evidence type="ECO:0000259" key="4">
    <source>
        <dbReference type="PROSITE" id="PS50003"/>
    </source>
</evidence>
<evidence type="ECO:0000313" key="7">
    <source>
        <dbReference type="EMBL" id="KXT12363.1"/>
    </source>
</evidence>
<feature type="domain" description="CNH" evidence="6">
    <location>
        <begin position="1390"/>
        <end position="1694"/>
    </location>
</feature>
<dbReference type="GO" id="GO:0005085">
    <property type="term" value="F:guanyl-nucleotide exchange factor activity"/>
    <property type="evidence" value="ECO:0007669"/>
    <property type="project" value="UniProtKB-KW"/>
</dbReference>
<feature type="compositionally biased region" description="Low complexity" evidence="3">
    <location>
        <begin position="195"/>
        <end position="204"/>
    </location>
</feature>
<dbReference type="SMART" id="SM00233">
    <property type="entry name" value="PH"/>
    <property type="match status" value="1"/>
</dbReference>
<dbReference type="Gene3D" id="1.20.900.10">
    <property type="entry name" value="Dbl homology (DH) domain"/>
    <property type="match status" value="1"/>
</dbReference>
<feature type="region of interest" description="Disordered" evidence="3">
    <location>
        <begin position="1"/>
        <end position="54"/>
    </location>
</feature>
<feature type="domain" description="DH" evidence="5">
    <location>
        <begin position="921"/>
        <end position="1113"/>
    </location>
</feature>
<feature type="region of interest" description="Disordered" evidence="3">
    <location>
        <begin position="1237"/>
        <end position="1272"/>
    </location>
</feature>
<feature type="compositionally biased region" description="Low complexity" evidence="3">
    <location>
        <begin position="122"/>
        <end position="131"/>
    </location>
</feature>
<name>A0A139IC89_9PEZI</name>
<dbReference type="InterPro" id="IPR001849">
    <property type="entry name" value="PH_domain"/>
</dbReference>
<feature type="compositionally biased region" description="Polar residues" evidence="3">
    <location>
        <begin position="697"/>
        <end position="706"/>
    </location>
</feature>
<dbReference type="OrthoDB" id="660555at2759"/>
<evidence type="ECO:0000259" key="5">
    <source>
        <dbReference type="PROSITE" id="PS50010"/>
    </source>
</evidence>
<dbReference type="EMBL" id="LFZO01000154">
    <property type="protein sequence ID" value="KXT12363.1"/>
    <property type="molecule type" value="Genomic_DNA"/>
</dbReference>
<feature type="region of interest" description="Disordered" evidence="3">
    <location>
        <begin position="66"/>
        <end position="377"/>
    </location>
</feature>
<dbReference type="PANTHER" id="PTHR46572">
    <property type="entry name" value="RHO1 GDP-GTP EXCHANGE PROTEIN 1-RELATED"/>
    <property type="match status" value="1"/>
</dbReference>
<dbReference type="SUPFAM" id="SSF50729">
    <property type="entry name" value="PH domain-like"/>
    <property type="match status" value="1"/>
</dbReference>
<dbReference type="SMART" id="SM00036">
    <property type="entry name" value="CNH"/>
    <property type="match status" value="1"/>
</dbReference>
<dbReference type="PANTHER" id="PTHR46572:SF1">
    <property type="entry name" value="RHO1 GUANINE NUCLEOTIDE EXCHANGE FACTOR TUS1"/>
    <property type="match status" value="1"/>
</dbReference>
<dbReference type="SMART" id="SM00325">
    <property type="entry name" value="RhoGEF"/>
    <property type="match status" value="1"/>
</dbReference>
<dbReference type="PROSITE" id="PS50003">
    <property type="entry name" value="PH_DOMAIN"/>
    <property type="match status" value="1"/>
</dbReference>
<feature type="compositionally biased region" description="Polar residues" evidence="3">
    <location>
        <begin position="132"/>
        <end position="164"/>
    </location>
</feature>
<protein>
    <recommendedName>
        <fullName evidence="9">DH domain-containing protein</fullName>
    </recommendedName>
</protein>
<feature type="region of interest" description="Disordered" evidence="3">
    <location>
        <begin position="589"/>
        <end position="609"/>
    </location>
</feature>
<dbReference type="InterPro" id="IPR000219">
    <property type="entry name" value="DH_dom"/>
</dbReference>
<dbReference type="Pfam" id="PF00621">
    <property type="entry name" value="RhoGEF"/>
    <property type="match status" value="1"/>
</dbReference>
<organism evidence="7 8">
    <name type="scientific">Pseudocercospora musae</name>
    <dbReference type="NCBI Taxonomy" id="113226"/>
    <lineage>
        <taxon>Eukaryota</taxon>
        <taxon>Fungi</taxon>
        <taxon>Dikarya</taxon>
        <taxon>Ascomycota</taxon>
        <taxon>Pezizomycotina</taxon>
        <taxon>Dothideomycetes</taxon>
        <taxon>Dothideomycetidae</taxon>
        <taxon>Mycosphaerellales</taxon>
        <taxon>Mycosphaerellaceae</taxon>
        <taxon>Pseudocercospora</taxon>
    </lineage>
</organism>
<evidence type="ECO:0008006" key="9">
    <source>
        <dbReference type="Google" id="ProtNLM"/>
    </source>
</evidence>
<evidence type="ECO:0000256" key="3">
    <source>
        <dbReference type="SAM" id="MobiDB-lite"/>
    </source>
</evidence>
<dbReference type="InterPro" id="IPR041675">
    <property type="entry name" value="PH_5"/>
</dbReference>
<feature type="compositionally biased region" description="Low complexity" evidence="3">
    <location>
        <begin position="168"/>
        <end position="186"/>
    </location>
</feature>
<feature type="compositionally biased region" description="Pro residues" evidence="3">
    <location>
        <begin position="319"/>
        <end position="331"/>
    </location>
</feature>
<feature type="domain" description="PH" evidence="4">
    <location>
        <begin position="1150"/>
        <end position="1325"/>
    </location>
</feature>
<comment type="caution">
    <text evidence="7">The sequence shown here is derived from an EMBL/GenBank/DDBJ whole genome shotgun (WGS) entry which is preliminary data.</text>
</comment>
<reference evidence="7 8" key="1">
    <citation type="submission" date="2015-07" db="EMBL/GenBank/DDBJ databases">
        <title>Comparative genomics of the Sigatoka disease complex on banana suggests a link between parallel evolutionary changes in Pseudocercospora fijiensis and Pseudocercospora eumusae and increased virulence on the banana host.</title>
        <authorList>
            <person name="Chang T.-C."/>
            <person name="Salvucci A."/>
            <person name="Crous P.W."/>
            <person name="Stergiopoulos I."/>
        </authorList>
    </citation>
    <scope>NUCLEOTIDE SEQUENCE [LARGE SCALE GENOMIC DNA]</scope>
    <source>
        <strain evidence="7 8">CBS 116634</strain>
    </source>
</reference>
<dbReference type="Pfam" id="PF23582">
    <property type="entry name" value="WHD_RGF3"/>
    <property type="match status" value="1"/>
</dbReference>
<evidence type="ECO:0000256" key="1">
    <source>
        <dbReference type="ARBA" id="ARBA00022553"/>
    </source>
</evidence>
<dbReference type="InterPro" id="IPR001180">
    <property type="entry name" value="CNH_dom"/>
</dbReference>
<dbReference type="InterPro" id="IPR052233">
    <property type="entry name" value="Rho-type_GEFs"/>
</dbReference>
<feature type="region of interest" description="Disordered" evidence="3">
    <location>
        <begin position="697"/>
        <end position="717"/>
    </location>
</feature>
<keyword evidence="8" id="KW-1185">Reference proteome</keyword>
<dbReference type="InterPro" id="IPR011993">
    <property type="entry name" value="PH-like_dom_sf"/>
</dbReference>
<dbReference type="SUPFAM" id="SSF48065">
    <property type="entry name" value="DBL homology domain (DH-domain)"/>
    <property type="match status" value="1"/>
</dbReference>
<feature type="compositionally biased region" description="Polar residues" evidence="3">
    <location>
        <begin position="412"/>
        <end position="425"/>
    </location>
</feature>
<dbReference type="PROSITE" id="PS50010">
    <property type="entry name" value="DH_2"/>
    <property type="match status" value="1"/>
</dbReference>
<dbReference type="Gene3D" id="2.30.29.30">
    <property type="entry name" value="Pleckstrin-homology domain (PH domain)/Phosphotyrosine-binding domain (PTB)"/>
    <property type="match status" value="1"/>
</dbReference>
<feature type="compositionally biased region" description="Basic and acidic residues" evidence="3">
    <location>
        <begin position="471"/>
        <end position="481"/>
    </location>
</feature>
<dbReference type="CDD" id="cd00160">
    <property type="entry name" value="RhoGEF"/>
    <property type="match status" value="1"/>
</dbReference>
<feature type="compositionally biased region" description="Low complexity" evidence="3">
    <location>
        <begin position="398"/>
        <end position="411"/>
    </location>
</feature>
<sequence length="1756" mass="194968">MSYHQGGAYGQQPPQQPPYQYQDPNQPYQYQQPGANATNQSQYGQQAAPQQQTQYAYADQTIYAQYQGGGPVQQPASQSAFREDYHSPRSTSFGQSYAQSPHHGQYNPQTYSHPAQPPPQPQQSYNPAAYASFSQHSPNLHQGQHAQSYNPGTYLDTQLHSTSGPVDPYAYAPSPGAYSGSGHSSSQNHSPFTQPPSATTYSPSTQPPYSPRPYAYSQSPPPPPQHTTYASYGSGYQTQASAGAPPPLPPRSDSQSIPYPTASPYRPHSGSVGAHAQPPIPTSMPASRVDDNWLPSPPTFGSYEGRPPVSPQHPADARPSPPSSTPGPTPPAHGISGISRTNTLGRPLPPDPPGVESDYFQNHPPSRSATGFSSQANQYQAQDDLFVEVENAVMNAGRASAAGRSPSISISQAPFQPPSHSTSLRSRQDSRASRNGTVNGHLSPVVPQHVAHEAQYSSDSDMEAAQGLAMMRRDEEDDRRRQSGPSQPRFHGLGSPQSNRHQDEASDSDDYGGVDMSSFGGGYDVHMTYGGDPSQLAAGGELNHETHSQPVSSQHSSMRRSHASQSSRGDFDYRSDSLRYPLFNPAARVEVGGTGGLSEPTADGRRQSYDEGDEYSFMEGQLPDRFPDEPPDIFFNQASTSYPPRPLPAVPYPENATVPSLVTEAKALPPLPGQAPYAPDAYPGAAQSQYVPRSTSLVSHSTTPQVVQPLRSKTDAEERRLRAQQMRSSMYSSAETTPASASMIVDLPTIGAKRFNASKLGANEFKKCEQPWALTSLLKWLLQVTTPEQTTELKEADVKEALVNLFTSKVPTMNIADAEGLSDRVVQDLHDANVLITTEEWVKLVPGPISGVIFQLTQSGCYSPTVHEHLTPTMRCYSHHCQRTLKKVNLATAPVRTTESWSEFYKLKKEDLEGRDRKEVEKQNVLHEIVQTEETYMSHLEVLRVLYRDQLMRIEPSIVTPKRKDKFIRDVFGRVDNLKMANEEHLLPQLKYRQHEQGPWVTGFSDIFRQWIRKAKTAYVDYATEFPRADHLVRTEMERNIEFRNFAERCRNDKRSNRLSLDSFLKAPISRLQRYTLLLSTVLRAMRQESQEKVNLQIALDEVRAVALECDARVADMQRKIDLADLSTKLVLRPGMQKEVELNLDHFGRQLIHRGDLQRMGSSRFNWLDCHALLFDHYLILAKTVAQQVGDTKSKIDRYDVSRLPIPMDLLVLESANDPPVQKSSYVKGIASVRDVTGRTGTPNDPAALGRVGTNTSPGPGGLQHTNTSQSMSSLHTVPSINEKDSDRILYPFRVKHLGRDDYTLFAPTEQARGDWCQKILEAKTKHAKALFAQNAEPFKMRVMADSAFVYDAFGGNGRGVTIKGTPLDRAINEVEHKFKDTGRPAPICRARVNCATSFTTPLGAQLVAVGTDYGVYVSELDNPRGWNKTINMSRVTQVAVLEEFNLFLLISDKSLIAYHLDVILPHERNGPTPANDSARKAPQKLSGSRDVGFFCTGKMKDRTLVFYKKRENLNSVFKVLEPVYQKSSEKKRGMFKRGTTEFFREYDEFYIPAECTGMNLFHSSLAVSTARGFEVLTLDKKQPWSVPDLNAEHVQNIAQHIKDQRALRMLRLSDQEFLLCYANCAVYINKHGDVSRSVIMRFVGNAQNAALFGPYLVLFDNDFVEIRNAQNGRLKQIIAGREVKCLDDGTNWSANAPAASNLVPGVNGTTAATPNRTLKLVMQHPEMEKTQIVVELLLNEKVQEREETSRTHAST</sequence>
<feature type="compositionally biased region" description="Polar residues" evidence="3">
    <location>
        <begin position="359"/>
        <end position="377"/>
    </location>
</feature>